<evidence type="ECO:0000256" key="7">
    <source>
        <dbReference type="SAM" id="SignalP"/>
    </source>
</evidence>
<dbReference type="OrthoDB" id="2161449at2759"/>
<dbReference type="GO" id="GO:0015979">
    <property type="term" value="P:photosynthesis"/>
    <property type="evidence" value="ECO:0007669"/>
    <property type="project" value="UniProtKB-KW"/>
</dbReference>
<dbReference type="InterPro" id="IPR008990">
    <property type="entry name" value="Elect_transpt_acc-like_dom_sf"/>
</dbReference>
<protein>
    <recommendedName>
        <fullName evidence="10">Photosystem I reaction center subunit IV</fullName>
    </recommendedName>
</protein>
<dbReference type="InterPro" id="IPR003375">
    <property type="entry name" value="PSI_PsaE"/>
</dbReference>
<evidence type="ECO:0000256" key="4">
    <source>
        <dbReference type="ARBA" id="ARBA00022531"/>
    </source>
</evidence>
<evidence type="ECO:0000256" key="6">
    <source>
        <dbReference type="ARBA" id="ARBA00023136"/>
    </source>
</evidence>
<proteinExistence type="inferred from homology"/>
<dbReference type="NCBIfam" id="NF002745">
    <property type="entry name" value="PRK02749.1"/>
    <property type="match status" value="1"/>
</dbReference>
<keyword evidence="6" id="KW-0472">Membrane</keyword>
<feature type="chain" id="PRO_5019328601" description="Photosystem I reaction center subunit IV" evidence="7">
    <location>
        <begin position="20"/>
        <end position="101"/>
    </location>
</feature>
<dbReference type="PANTHER" id="PTHR34549:SF2">
    <property type="entry name" value="PHOTOSYSTEM I SUBUNIT IV"/>
    <property type="match status" value="1"/>
</dbReference>
<dbReference type="Gene3D" id="2.30.30.50">
    <property type="match status" value="1"/>
</dbReference>
<comment type="function">
    <text evidence="1">Stabilizes the interaction between PsaC and the PSI core, assists the docking of the ferredoxin to PSI and interacts with ferredoxin-NADP oxidoreductase.</text>
</comment>
<keyword evidence="5" id="KW-0603">Photosystem I</keyword>
<dbReference type="SUPFAM" id="SSF50090">
    <property type="entry name" value="Electron transport accessory proteins"/>
    <property type="match status" value="1"/>
</dbReference>
<evidence type="ECO:0000256" key="1">
    <source>
        <dbReference type="ARBA" id="ARBA00001993"/>
    </source>
</evidence>
<dbReference type="PANTHER" id="PTHR34549">
    <property type="entry name" value="PHOTOSYSTEM I REACTION CENTER SUBUNIT IV A, CHLOROPLASTIC-RELATED"/>
    <property type="match status" value="1"/>
</dbReference>
<reference evidence="8 9" key="1">
    <citation type="submission" date="2019-01" db="EMBL/GenBank/DDBJ databases">
        <authorList>
            <person name="Ferrante I. M."/>
        </authorList>
    </citation>
    <scope>NUCLEOTIDE SEQUENCE [LARGE SCALE GENOMIC DNA]</scope>
    <source>
        <strain evidence="8 9">B856</strain>
    </source>
</reference>
<evidence type="ECO:0000313" key="8">
    <source>
        <dbReference type="EMBL" id="VEU44312.1"/>
    </source>
</evidence>
<dbReference type="Proteomes" id="UP000291116">
    <property type="component" value="Unassembled WGS sequence"/>
</dbReference>
<evidence type="ECO:0000256" key="3">
    <source>
        <dbReference type="ARBA" id="ARBA00007501"/>
    </source>
</evidence>
<accession>A0A448ZQI5</accession>
<keyword evidence="9" id="KW-1185">Reference proteome</keyword>
<comment type="subcellular location">
    <subcellularLocation>
        <location evidence="2">Membrane</location>
        <topology evidence="2">Peripheral membrane protein</topology>
    </subcellularLocation>
</comment>
<evidence type="ECO:0000256" key="5">
    <source>
        <dbReference type="ARBA" id="ARBA00022836"/>
    </source>
</evidence>
<dbReference type="AlphaFoldDB" id="A0A448ZQI5"/>
<evidence type="ECO:0008006" key="10">
    <source>
        <dbReference type="Google" id="ProtNLM"/>
    </source>
</evidence>
<dbReference type="EMBL" id="CAACVS010000637">
    <property type="protein sequence ID" value="VEU44312.1"/>
    <property type="molecule type" value="Genomic_DNA"/>
</dbReference>
<keyword evidence="4" id="KW-0602">Photosynthesis</keyword>
<name>A0A448ZQI5_9STRA</name>
<keyword evidence="7" id="KW-0732">Signal</keyword>
<dbReference type="Pfam" id="PF02427">
    <property type="entry name" value="PSI_PsaE"/>
    <property type="match status" value="1"/>
</dbReference>
<organism evidence="8 9">
    <name type="scientific">Pseudo-nitzschia multistriata</name>
    <dbReference type="NCBI Taxonomy" id="183589"/>
    <lineage>
        <taxon>Eukaryota</taxon>
        <taxon>Sar</taxon>
        <taxon>Stramenopiles</taxon>
        <taxon>Ochrophyta</taxon>
        <taxon>Bacillariophyta</taxon>
        <taxon>Bacillariophyceae</taxon>
        <taxon>Bacillariophycidae</taxon>
        <taxon>Bacillariales</taxon>
        <taxon>Bacillariaceae</taxon>
        <taxon>Pseudo-nitzschia</taxon>
    </lineage>
</organism>
<dbReference type="GO" id="GO:0009538">
    <property type="term" value="C:photosystem I reaction center"/>
    <property type="evidence" value="ECO:0007669"/>
    <property type="project" value="InterPro"/>
</dbReference>
<evidence type="ECO:0000256" key="2">
    <source>
        <dbReference type="ARBA" id="ARBA00004170"/>
    </source>
</evidence>
<feature type="signal peptide" evidence="7">
    <location>
        <begin position="1"/>
        <end position="19"/>
    </location>
</feature>
<gene>
    <name evidence="8" type="ORF">PSNMU_V1.4_AUG-EV-PASAV3_0114090</name>
</gene>
<evidence type="ECO:0000313" key="9">
    <source>
        <dbReference type="Proteomes" id="UP000291116"/>
    </source>
</evidence>
<comment type="similarity">
    <text evidence="3">Belongs to the PsaE family.</text>
</comment>
<sequence>MFAIRSLIALLLLAVSAMGFAPASLSNSAMSTTALADIKRGSTVRIKRKESYWFNQCGNVAATDKPGSARYPVTVRFDSVNYAGVNTNNFAHEELEVVEDK</sequence>